<feature type="transmembrane region" description="Helical" evidence="8">
    <location>
        <begin position="159"/>
        <end position="179"/>
    </location>
</feature>
<sequence length="286" mass="31944">MFKAKNNLVIALFLIYILLPIGATFLYSISSQWQNSILPASLTLNWYKELLGDPRFIAALMRSLIVGAGAVILGLIVLLPAVFTINLYYPEKEKYVSLTAMLPFIFPGIMLAVGLIRLYNNYFSFPPFLLLLGAYFIIIMPFIYQGLQNAFKSGNSIELFYTALSLGASPLQSFVYVIIPNIITSIIIVSLLSLSFLMGEFVLANLLVGGTYETVQVYLFKSLKQNGHLASAIVSFYFLLISLISILAFKLKDYRFQTKAETAAAKEFNPVSQIKIKQRGDLLELP</sequence>
<dbReference type="PANTHER" id="PTHR43357">
    <property type="entry name" value="INNER MEMBRANE ABC TRANSPORTER PERMEASE PROTEIN YDCV"/>
    <property type="match status" value="1"/>
</dbReference>
<comment type="similarity">
    <text evidence="8">Belongs to the binding-protein-dependent transport system permease family.</text>
</comment>
<dbReference type="STRING" id="1123382.SAMN02745221_00776"/>
<keyword evidence="2 8" id="KW-0813">Transport</keyword>
<dbReference type="InterPro" id="IPR035906">
    <property type="entry name" value="MetI-like_sf"/>
</dbReference>
<dbReference type="AlphaFoldDB" id="A0A1M5LX12"/>
<dbReference type="EMBL" id="FQWY01000009">
    <property type="protein sequence ID" value="SHG69541.1"/>
    <property type="molecule type" value="Genomic_DNA"/>
</dbReference>
<accession>A0A1M5LX12</accession>
<evidence type="ECO:0000259" key="9">
    <source>
        <dbReference type="PROSITE" id="PS50928"/>
    </source>
</evidence>
<feature type="transmembrane region" description="Helical" evidence="8">
    <location>
        <begin position="186"/>
        <end position="208"/>
    </location>
</feature>
<name>A0A1M5LX12_9FIRM</name>
<reference evidence="11" key="1">
    <citation type="submission" date="2016-11" db="EMBL/GenBank/DDBJ databases">
        <authorList>
            <person name="Varghese N."/>
            <person name="Submissions S."/>
        </authorList>
    </citation>
    <scope>NUCLEOTIDE SEQUENCE [LARGE SCALE GENOMIC DNA]</scope>
    <source>
        <strain evidence="11">DSM 11003</strain>
    </source>
</reference>
<feature type="transmembrane region" description="Helical" evidence="8">
    <location>
        <begin position="64"/>
        <end position="89"/>
    </location>
</feature>
<dbReference type="Gene3D" id="1.10.3720.10">
    <property type="entry name" value="MetI-like"/>
    <property type="match status" value="1"/>
</dbReference>
<dbReference type="PANTHER" id="PTHR43357:SF4">
    <property type="entry name" value="INNER MEMBRANE ABC TRANSPORTER PERMEASE PROTEIN YDCV"/>
    <property type="match status" value="1"/>
</dbReference>
<feature type="transmembrane region" description="Helical" evidence="8">
    <location>
        <begin position="128"/>
        <end position="147"/>
    </location>
</feature>
<feature type="transmembrane region" description="Helical" evidence="8">
    <location>
        <begin position="6"/>
        <end position="29"/>
    </location>
</feature>
<dbReference type="GO" id="GO:0055085">
    <property type="term" value="P:transmembrane transport"/>
    <property type="evidence" value="ECO:0007669"/>
    <property type="project" value="InterPro"/>
</dbReference>
<organism evidence="10 11">
    <name type="scientific">Thermosyntropha lipolytica DSM 11003</name>
    <dbReference type="NCBI Taxonomy" id="1123382"/>
    <lineage>
        <taxon>Bacteria</taxon>
        <taxon>Bacillati</taxon>
        <taxon>Bacillota</taxon>
        <taxon>Clostridia</taxon>
        <taxon>Eubacteriales</taxon>
        <taxon>Syntrophomonadaceae</taxon>
        <taxon>Thermosyntropha</taxon>
    </lineage>
</organism>
<dbReference type="Proteomes" id="UP000242329">
    <property type="component" value="Unassembled WGS sequence"/>
</dbReference>
<evidence type="ECO:0000313" key="10">
    <source>
        <dbReference type="EMBL" id="SHG69541.1"/>
    </source>
</evidence>
<dbReference type="OrthoDB" id="9782004at2"/>
<keyword evidence="4" id="KW-0997">Cell inner membrane</keyword>
<keyword evidence="3" id="KW-1003">Cell membrane</keyword>
<comment type="subcellular location">
    <subcellularLocation>
        <location evidence="1">Cell inner membrane</location>
        <topology evidence="1">Multi-pass membrane protein</topology>
    </subcellularLocation>
    <subcellularLocation>
        <location evidence="8">Cell membrane</location>
        <topology evidence="8">Multi-pass membrane protein</topology>
    </subcellularLocation>
</comment>
<evidence type="ECO:0000256" key="5">
    <source>
        <dbReference type="ARBA" id="ARBA00022692"/>
    </source>
</evidence>
<keyword evidence="7 8" id="KW-0472">Membrane</keyword>
<dbReference type="CDD" id="cd06261">
    <property type="entry name" value="TM_PBP2"/>
    <property type="match status" value="1"/>
</dbReference>
<keyword evidence="5 8" id="KW-0812">Transmembrane</keyword>
<dbReference type="GO" id="GO:0005886">
    <property type="term" value="C:plasma membrane"/>
    <property type="evidence" value="ECO:0007669"/>
    <property type="project" value="UniProtKB-SubCell"/>
</dbReference>
<evidence type="ECO:0000256" key="2">
    <source>
        <dbReference type="ARBA" id="ARBA00022448"/>
    </source>
</evidence>
<dbReference type="InterPro" id="IPR000515">
    <property type="entry name" value="MetI-like"/>
</dbReference>
<protein>
    <submittedName>
        <fullName evidence="10">Putative spermidine/putrescine transport system permease protein</fullName>
    </submittedName>
</protein>
<gene>
    <name evidence="10" type="ORF">SAMN02745221_00776</name>
</gene>
<evidence type="ECO:0000313" key="11">
    <source>
        <dbReference type="Proteomes" id="UP000242329"/>
    </source>
</evidence>
<keyword evidence="11" id="KW-1185">Reference proteome</keyword>
<feature type="transmembrane region" description="Helical" evidence="8">
    <location>
        <begin position="95"/>
        <end position="116"/>
    </location>
</feature>
<proteinExistence type="inferred from homology"/>
<evidence type="ECO:0000256" key="6">
    <source>
        <dbReference type="ARBA" id="ARBA00022989"/>
    </source>
</evidence>
<dbReference type="Pfam" id="PF00528">
    <property type="entry name" value="BPD_transp_1"/>
    <property type="match status" value="1"/>
</dbReference>
<dbReference type="SUPFAM" id="SSF161098">
    <property type="entry name" value="MetI-like"/>
    <property type="match status" value="1"/>
</dbReference>
<evidence type="ECO:0000256" key="1">
    <source>
        <dbReference type="ARBA" id="ARBA00004429"/>
    </source>
</evidence>
<dbReference type="RefSeq" id="WP_073090340.1">
    <property type="nucleotide sequence ID" value="NZ_FQWY01000009.1"/>
</dbReference>
<dbReference type="PROSITE" id="PS50928">
    <property type="entry name" value="ABC_TM1"/>
    <property type="match status" value="1"/>
</dbReference>
<feature type="transmembrane region" description="Helical" evidence="8">
    <location>
        <begin position="228"/>
        <end position="249"/>
    </location>
</feature>
<evidence type="ECO:0000256" key="7">
    <source>
        <dbReference type="ARBA" id="ARBA00023136"/>
    </source>
</evidence>
<feature type="domain" description="ABC transmembrane type-1" evidence="9">
    <location>
        <begin position="60"/>
        <end position="248"/>
    </location>
</feature>
<keyword evidence="6 8" id="KW-1133">Transmembrane helix</keyword>
<evidence type="ECO:0000256" key="4">
    <source>
        <dbReference type="ARBA" id="ARBA00022519"/>
    </source>
</evidence>
<evidence type="ECO:0000256" key="3">
    <source>
        <dbReference type="ARBA" id="ARBA00022475"/>
    </source>
</evidence>
<evidence type="ECO:0000256" key="8">
    <source>
        <dbReference type="RuleBase" id="RU363032"/>
    </source>
</evidence>